<evidence type="ECO:0000259" key="3">
    <source>
        <dbReference type="Pfam" id="PF01757"/>
    </source>
</evidence>
<feature type="domain" description="Acyltransferase 3" evidence="3">
    <location>
        <begin position="655"/>
        <end position="1027"/>
    </location>
</feature>
<comment type="caution">
    <text evidence="4">The sequence shown here is derived from an EMBL/GenBank/DDBJ whole genome shotgun (WGS) entry which is preliminary data.</text>
</comment>
<name>A0ABR1Y5T3_9PEZI</name>
<keyword evidence="2" id="KW-0472">Membrane</keyword>
<feature type="transmembrane region" description="Helical" evidence="2">
    <location>
        <begin position="975"/>
        <end position="998"/>
    </location>
</feature>
<dbReference type="InterPro" id="IPR013320">
    <property type="entry name" value="ConA-like_dom_sf"/>
</dbReference>
<feature type="transmembrane region" description="Helical" evidence="2">
    <location>
        <begin position="649"/>
        <end position="672"/>
    </location>
</feature>
<feature type="transmembrane region" description="Helical" evidence="2">
    <location>
        <begin position="387"/>
        <end position="407"/>
    </location>
</feature>
<feature type="compositionally biased region" description="Polar residues" evidence="1">
    <location>
        <begin position="526"/>
        <end position="536"/>
    </location>
</feature>
<feature type="transmembrane region" description="Helical" evidence="2">
    <location>
        <begin position="1010"/>
        <end position="1034"/>
    </location>
</feature>
<dbReference type="PANTHER" id="PTHR38121:SF2">
    <property type="entry name" value="ACYLTRANSFERASE 3 DOMAIN-CONTAINING PROTEIN"/>
    <property type="match status" value="1"/>
</dbReference>
<feature type="compositionally biased region" description="Basic and acidic residues" evidence="1">
    <location>
        <begin position="1091"/>
        <end position="1110"/>
    </location>
</feature>
<feature type="region of interest" description="Disordered" evidence="1">
    <location>
        <begin position="1085"/>
        <end position="1110"/>
    </location>
</feature>
<evidence type="ECO:0000256" key="1">
    <source>
        <dbReference type="SAM" id="MobiDB-lite"/>
    </source>
</evidence>
<dbReference type="InterPro" id="IPR002656">
    <property type="entry name" value="Acyl_transf_3_dom"/>
</dbReference>
<feature type="transmembrane region" description="Helical" evidence="2">
    <location>
        <begin position="810"/>
        <end position="831"/>
    </location>
</feature>
<feature type="transmembrane region" description="Helical" evidence="2">
    <location>
        <begin position="735"/>
        <end position="753"/>
    </location>
</feature>
<dbReference type="Gene3D" id="2.60.120.200">
    <property type="match status" value="1"/>
</dbReference>
<feature type="compositionally biased region" description="Polar residues" evidence="1">
    <location>
        <begin position="483"/>
        <end position="496"/>
    </location>
</feature>
<evidence type="ECO:0000313" key="4">
    <source>
        <dbReference type="EMBL" id="KAK8177263.1"/>
    </source>
</evidence>
<feature type="region of interest" description="Disordered" evidence="1">
    <location>
        <begin position="580"/>
        <end position="602"/>
    </location>
</feature>
<gene>
    <name evidence="4" type="ORF">IWX90DRAFT_420591</name>
</gene>
<dbReference type="SUPFAM" id="SSF49899">
    <property type="entry name" value="Concanavalin A-like lectins/glucanases"/>
    <property type="match status" value="1"/>
</dbReference>
<dbReference type="CDD" id="cd00413">
    <property type="entry name" value="Glyco_hydrolase_16"/>
    <property type="match status" value="1"/>
</dbReference>
<accession>A0ABR1Y5T3</accession>
<keyword evidence="2" id="KW-1133">Transmembrane helix</keyword>
<protein>
    <recommendedName>
        <fullName evidence="3">Acyltransferase 3 domain-containing protein</fullName>
    </recommendedName>
</protein>
<feature type="compositionally biased region" description="Basic and acidic residues" evidence="1">
    <location>
        <begin position="464"/>
        <end position="479"/>
    </location>
</feature>
<dbReference type="Pfam" id="PF01757">
    <property type="entry name" value="Acyl_transf_3"/>
    <property type="match status" value="1"/>
</dbReference>
<reference evidence="4 5" key="1">
    <citation type="journal article" date="2022" name="G3 (Bethesda)">
        <title>Enemy or ally: a genomic approach to elucidate the lifestyle of Phyllosticta citrichinaensis.</title>
        <authorList>
            <person name="Buijs V.A."/>
            <person name="Groenewald J.Z."/>
            <person name="Haridas S."/>
            <person name="LaButti K.M."/>
            <person name="Lipzen A."/>
            <person name="Martin F.M."/>
            <person name="Barry K."/>
            <person name="Grigoriev I.V."/>
            <person name="Crous P.W."/>
            <person name="Seidl M.F."/>
        </authorList>
    </citation>
    <scope>NUCLEOTIDE SEQUENCE [LARGE SCALE GENOMIC DNA]</scope>
    <source>
        <strain evidence="4 5">CBS 129764</strain>
    </source>
</reference>
<dbReference type="EMBL" id="JBBWUH010000001">
    <property type="protein sequence ID" value="KAK8177263.1"/>
    <property type="molecule type" value="Genomic_DNA"/>
</dbReference>
<feature type="transmembrane region" description="Helical" evidence="2">
    <location>
        <begin position="843"/>
        <end position="865"/>
    </location>
</feature>
<keyword evidence="2" id="KW-0812">Transmembrane</keyword>
<evidence type="ECO:0000256" key="2">
    <source>
        <dbReference type="SAM" id="Phobius"/>
    </source>
</evidence>
<sequence length="1110" mass="125553">MAGHPRPDKTTRPCRNATLFFHLRQLSISPAFCTPKLRRVLAFFQSFPSRSLSPIMLLPKELPSLAGAALVLLLSLSQLSAAQSDDCSCGFYDDSTGNLFTESLIQYFNETSDLSEFVIEDFEHKVEKSWNSKYRQGAAADNVVANGTSLNLYCDPSTSQHLVNGASIRSRRRDILHGTFRSSMRGPRSGMGGSSMTMRVLFNETESFEMNMMNTDSYSTAWVNTLMEAEWPDRSLGINYTVLGNSSVTNGTVWPYDFMELRMDWTEKELRWWVAGNNSRNATKKEDGKVPLTPAPLYFRHWSTGNTYTMEGPPYFRSVANVAWFRAFFNSSAMTTEQHEEFDQRCTIQDACSVDDMSLRLVSNYSSNSTVKYKHHESKGGLLTAPIYISVICVCFSTLLLIHAFLLRIRGKQTSGHGHGANQPKSDSGSETDRTSSPVPPYQSTEGSFVASSGVTPHQTRPSTPERRMAEGMPPRRPELTPYGSSGPSTPLPRYQSTEYMPRYTSTENFGRYDEDVISPVSSTHTLHGTPSTQTLHGAPESGASSIRNPVVYTNSALMSDYALSGSAARDSAQTLVPKTPLSPFSSLPKSPTAQPWSPKSREKVFGEAKVREIQEKEQKEHPLRTTQNAMTDTKVDKIPTAKKQRVDYLAGLVALCSLFVTLIHFHLTYVPAVVIPGAAQHYKSELWAQKLISPFIMNQMWLGVFFTTSTRFLSARYFREGKLDVIAERAVKRTPRLLIPVTAMVLFEYFWIDVGATKYLEYVPSISWSTWAYVSKFPDPGHFISEILELIYLIPNAVPQVTYNYCTGVLWTIAVQLQGSWVVLLGAILIREIKTPWKRFGYYLFCVVNNWYARNWGTFFWLGLMLTDLDITYKWRKFLYPRPAVYYPLITFCAMMTCAGFLMNLLPQWYNWNFSTHENDIHPDQETGKPVGETERGGYPNYYEPRFNMLLFAVGMQAIVELSTVVQKLLSFKLLVWVFPHIFTIYLIHGFIFWSWGSWVLYELAKLSLPYWIMMLVTGLTSYAWIFLSLPIITPAIEILGRDITIHVWEEAVEKPPPRRATLFPFAKDYLGVEESAVAAVTGNTTAAPSEKDRPLNEKGGYLDERNAI</sequence>
<feature type="transmembrane region" description="Helical" evidence="2">
    <location>
        <begin position="885"/>
        <end position="907"/>
    </location>
</feature>
<feature type="region of interest" description="Disordered" evidence="1">
    <location>
        <begin position="526"/>
        <end position="545"/>
    </location>
</feature>
<dbReference type="Proteomes" id="UP001456524">
    <property type="component" value="Unassembled WGS sequence"/>
</dbReference>
<organism evidence="4 5">
    <name type="scientific">Phyllosticta citrichinensis</name>
    <dbReference type="NCBI Taxonomy" id="1130410"/>
    <lineage>
        <taxon>Eukaryota</taxon>
        <taxon>Fungi</taxon>
        <taxon>Dikarya</taxon>
        <taxon>Ascomycota</taxon>
        <taxon>Pezizomycotina</taxon>
        <taxon>Dothideomycetes</taxon>
        <taxon>Dothideomycetes incertae sedis</taxon>
        <taxon>Botryosphaeriales</taxon>
        <taxon>Phyllostictaceae</taxon>
        <taxon>Phyllosticta</taxon>
    </lineage>
</organism>
<feature type="region of interest" description="Disordered" evidence="1">
    <location>
        <begin position="413"/>
        <end position="496"/>
    </location>
</feature>
<proteinExistence type="predicted"/>
<feature type="compositionally biased region" description="Low complexity" evidence="1">
    <location>
        <begin position="580"/>
        <end position="593"/>
    </location>
</feature>
<keyword evidence="5" id="KW-1185">Reference proteome</keyword>
<feature type="transmembrane region" description="Helical" evidence="2">
    <location>
        <begin position="692"/>
        <end position="714"/>
    </location>
</feature>
<feature type="compositionally biased region" description="Polar residues" evidence="1">
    <location>
        <begin position="442"/>
        <end position="463"/>
    </location>
</feature>
<evidence type="ECO:0000313" key="5">
    <source>
        <dbReference type="Proteomes" id="UP001456524"/>
    </source>
</evidence>
<dbReference type="PANTHER" id="PTHR38121">
    <property type="entry name" value="GH16 DOMAIN-CONTAINING PROTEIN"/>
    <property type="match status" value="1"/>
</dbReference>